<name>A0ABV4HQ00_9GAMM</name>
<dbReference type="InterPro" id="IPR018062">
    <property type="entry name" value="HTH_AraC-typ_CS"/>
</dbReference>
<reference evidence="5 6" key="1">
    <citation type="submission" date="2024-07" db="EMBL/GenBank/DDBJ databases">
        <title>Luteimonas salilacus sp. nov., isolated from the shore soil of Salt Lake in Tibet of China.</title>
        <authorList>
            <person name="Zhang X."/>
            <person name="Li A."/>
        </authorList>
    </citation>
    <scope>NUCLEOTIDE SEQUENCE [LARGE SCALE GENOMIC DNA]</scope>
    <source>
        <strain evidence="5 6">B3-2-R+30</strain>
    </source>
</reference>
<keyword evidence="6" id="KW-1185">Reference proteome</keyword>
<evidence type="ECO:0000259" key="4">
    <source>
        <dbReference type="PROSITE" id="PS01124"/>
    </source>
</evidence>
<protein>
    <submittedName>
        <fullName evidence="5">Helix-turn-helix domain-containing protein</fullName>
    </submittedName>
</protein>
<dbReference type="SMART" id="SM00342">
    <property type="entry name" value="HTH_ARAC"/>
    <property type="match status" value="1"/>
</dbReference>
<dbReference type="Gene3D" id="1.10.10.60">
    <property type="entry name" value="Homeodomain-like"/>
    <property type="match status" value="2"/>
</dbReference>
<evidence type="ECO:0000313" key="6">
    <source>
        <dbReference type="Proteomes" id="UP001566331"/>
    </source>
</evidence>
<dbReference type="SUPFAM" id="SSF46689">
    <property type="entry name" value="Homeodomain-like"/>
    <property type="match status" value="2"/>
</dbReference>
<keyword evidence="3" id="KW-0804">Transcription</keyword>
<evidence type="ECO:0000256" key="1">
    <source>
        <dbReference type="ARBA" id="ARBA00023015"/>
    </source>
</evidence>
<dbReference type="PROSITE" id="PS01124">
    <property type="entry name" value="HTH_ARAC_FAMILY_2"/>
    <property type="match status" value="1"/>
</dbReference>
<proteinExistence type="predicted"/>
<evidence type="ECO:0000313" key="5">
    <source>
        <dbReference type="EMBL" id="MEZ0474668.1"/>
    </source>
</evidence>
<gene>
    <name evidence="5" type="ORF">AB6713_08555</name>
</gene>
<dbReference type="PANTHER" id="PTHR46796">
    <property type="entry name" value="HTH-TYPE TRANSCRIPTIONAL ACTIVATOR RHAS-RELATED"/>
    <property type="match status" value="1"/>
</dbReference>
<keyword evidence="1" id="KW-0805">Transcription regulation</keyword>
<dbReference type="InterPro" id="IPR050204">
    <property type="entry name" value="AraC_XylS_family_regulators"/>
</dbReference>
<comment type="caution">
    <text evidence="5">The sequence shown here is derived from an EMBL/GenBank/DDBJ whole genome shotgun (WGS) entry which is preliminary data.</text>
</comment>
<evidence type="ECO:0000256" key="2">
    <source>
        <dbReference type="ARBA" id="ARBA00023125"/>
    </source>
</evidence>
<dbReference type="PROSITE" id="PS00041">
    <property type="entry name" value="HTH_ARAC_FAMILY_1"/>
    <property type="match status" value="1"/>
</dbReference>
<dbReference type="EMBL" id="JBFWIC010000009">
    <property type="protein sequence ID" value="MEZ0474668.1"/>
    <property type="molecule type" value="Genomic_DNA"/>
</dbReference>
<dbReference type="RefSeq" id="WP_370561859.1">
    <property type="nucleotide sequence ID" value="NZ_JBFWIB010000001.1"/>
</dbReference>
<keyword evidence="2" id="KW-0238">DNA-binding</keyword>
<dbReference type="InterPro" id="IPR018060">
    <property type="entry name" value="HTH_AraC"/>
</dbReference>
<organism evidence="5 6">
    <name type="scientific">Luteimonas salinilitoris</name>
    <dbReference type="NCBI Taxonomy" id="3237697"/>
    <lineage>
        <taxon>Bacteria</taxon>
        <taxon>Pseudomonadati</taxon>
        <taxon>Pseudomonadota</taxon>
        <taxon>Gammaproteobacteria</taxon>
        <taxon>Lysobacterales</taxon>
        <taxon>Lysobacteraceae</taxon>
        <taxon>Luteimonas</taxon>
    </lineage>
</organism>
<dbReference type="PANTHER" id="PTHR46796:SF7">
    <property type="entry name" value="ARAC FAMILY TRANSCRIPTIONAL REGULATOR"/>
    <property type="match status" value="1"/>
</dbReference>
<evidence type="ECO:0000256" key="3">
    <source>
        <dbReference type="ARBA" id="ARBA00023163"/>
    </source>
</evidence>
<feature type="domain" description="HTH araC/xylS-type" evidence="4">
    <location>
        <begin position="179"/>
        <end position="277"/>
    </location>
</feature>
<dbReference type="InterPro" id="IPR009057">
    <property type="entry name" value="Homeodomain-like_sf"/>
</dbReference>
<dbReference type="Proteomes" id="UP001566331">
    <property type="component" value="Unassembled WGS sequence"/>
</dbReference>
<dbReference type="Pfam" id="PF12833">
    <property type="entry name" value="HTH_18"/>
    <property type="match status" value="1"/>
</dbReference>
<accession>A0ABV4HQ00</accession>
<sequence>MQQTFWADRGQLLGPVSSDSAEDADTNRCIGLSRLGGVRSATGALTIWIQLRGNGWVEAREGRFQLRRGEWMVLERDSGPLVQVDAHGLCVGVAVGSEALKSLERLADCMLYSGRGRLAPSDARTALRLWRAAAETCDPEAIRPMLLHMAAVQRELAQRVRLCPGRSRSRKRQVFGRMQRARLFLEGNSDRVVRVGELADLTSFSSWYFSKAFQSLYDESPQALSARLRLERAADLLRSTSMMIGEVAASSGFDNCCSFARAFRARFGMPATRYREEALRSAGEANPSSVHAPRRLPAAVTAGKHTNASFA</sequence>